<dbReference type="GO" id="GO:0008270">
    <property type="term" value="F:zinc ion binding"/>
    <property type="evidence" value="ECO:0007669"/>
    <property type="project" value="InterPro"/>
</dbReference>
<keyword evidence="6 9" id="KW-0378">Hydrolase</keyword>
<evidence type="ECO:0000256" key="9">
    <source>
        <dbReference type="RuleBase" id="RU004386"/>
    </source>
</evidence>
<evidence type="ECO:0000256" key="4">
    <source>
        <dbReference type="ARBA" id="ARBA00022670"/>
    </source>
</evidence>
<dbReference type="Pfam" id="PF02127">
    <property type="entry name" value="Peptidase_M18"/>
    <property type="match status" value="1"/>
</dbReference>
<evidence type="ECO:0000256" key="3">
    <source>
        <dbReference type="ARBA" id="ARBA00022438"/>
    </source>
</evidence>
<evidence type="ECO:0000256" key="10">
    <source>
        <dbReference type="RuleBase" id="RU004387"/>
    </source>
</evidence>
<keyword evidence="8 9" id="KW-0482">Metalloprotease</keyword>
<evidence type="ECO:0000256" key="2">
    <source>
        <dbReference type="ARBA" id="ARBA00008290"/>
    </source>
</evidence>
<keyword evidence="12" id="KW-1185">Reference proteome</keyword>
<evidence type="ECO:0000256" key="1">
    <source>
        <dbReference type="ARBA" id="ARBA00001947"/>
    </source>
</evidence>
<dbReference type="Proteomes" id="UP000245921">
    <property type="component" value="Unassembled WGS sequence"/>
</dbReference>
<keyword evidence="3 9" id="KW-0031">Aminopeptidase</keyword>
<evidence type="ECO:0000256" key="8">
    <source>
        <dbReference type="ARBA" id="ARBA00023049"/>
    </source>
</evidence>
<dbReference type="SUPFAM" id="SSF53187">
    <property type="entry name" value="Zn-dependent exopeptidases"/>
    <property type="match status" value="1"/>
</dbReference>
<evidence type="ECO:0000256" key="6">
    <source>
        <dbReference type="ARBA" id="ARBA00022801"/>
    </source>
</evidence>
<reference evidence="11 12" key="1">
    <citation type="submission" date="2018-05" db="EMBL/GenBank/DDBJ databases">
        <title>Genomic Encyclopedia of Type Strains, Phase IV (KMG-IV): sequencing the most valuable type-strain genomes for metagenomic binning, comparative biology and taxonomic classification.</title>
        <authorList>
            <person name="Goeker M."/>
        </authorList>
    </citation>
    <scope>NUCLEOTIDE SEQUENCE [LARGE SCALE GENOMIC DNA]</scope>
    <source>
        <strain evidence="11 12">DSM 24906</strain>
    </source>
</reference>
<proteinExistence type="inferred from homology"/>
<comment type="caution">
    <text evidence="11">The sequence shown here is derived from an EMBL/GenBank/DDBJ whole genome shotgun (WGS) entry which is preliminary data.</text>
</comment>
<dbReference type="GO" id="GO:0004177">
    <property type="term" value="F:aminopeptidase activity"/>
    <property type="evidence" value="ECO:0007669"/>
    <property type="project" value="UniProtKB-KW"/>
</dbReference>
<comment type="similarity">
    <text evidence="2 9">Belongs to the peptidase M18 family.</text>
</comment>
<dbReference type="Gene3D" id="3.40.630.10">
    <property type="entry name" value="Zn peptidases"/>
    <property type="match status" value="1"/>
</dbReference>
<dbReference type="InterPro" id="IPR023358">
    <property type="entry name" value="Peptidase_M18_dom2"/>
</dbReference>
<dbReference type="RefSeq" id="WP_109604476.1">
    <property type="nucleotide sequence ID" value="NZ_JAMHJO010000006.1"/>
</dbReference>
<keyword evidence="4 9" id="KW-0645">Protease</keyword>
<dbReference type="AlphaFoldDB" id="A0AA45HIR9"/>
<dbReference type="GO" id="GO:0008237">
    <property type="term" value="F:metallopeptidase activity"/>
    <property type="evidence" value="ECO:0007669"/>
    <property type="project" value="UniProtKB-KW"/>
</dbReference>
<gene>
    <name evidence="11" type="ORF">C7380_10632</name>
</gene>
<dbReference type="PANTHER" id="PTHR28570:SF2">
    <property type="entry name" value="M18 FAMILY AMINOPEPTIDASE 1-RELATED"/>
    <property type="match status" value="1"/>
</dbReference>
<dbReference type="PRINTS" id="PR00932">
    <property type="entry name" value="AMINO1PTASE"/>
</dbReference>
<evidence type="ECO:0000313" key="11">
    <source>
        <dbReference type="EMBL" id="PWJ95225.1"/>
    </source>
</evidence>
<dbReference type="EC" id="3.4.11.-" evidence="10"/>
<sequence length="468" mass="52505">MDYKELSKKLTLNRKNVWEKNDFKTVDDYTENYKKFMDYSKTERKAIKYSKKLLEENGYKPLEFFEKEGKLKDGDKVYYINRDKSLFAIEIKGKIKNGVNIVGSHVDAPRIDFKPEPLIEDTEIAMAKTHYYGGIKKYQWLNIPLELHGVIINSKGETVEVSIGDDLKDPVFVISDLLPHLDRNKKAISEAIDPEKMNLLLGTISINYDSEEKIKDSVKLNILNILNEKYGIIEEDLISAELEIVPSLPSRDVGLDRSLIAAYGHDDRICAYTSLTALINSKINSRSSAILLVDKEEIGSDGNTGAKNHFWIPMLKKLLKLQNEDVAIAIEDAINNSILLSSDVSAAFDPNYKDAHDINNAPKLNYGIVLTKYTGARGKAGTNDANAEVVGKVRKVWNENNILWQTGELGRTDLGGGGTIAKFFAEQGLDVIDAGVALLGMHAPYEIASKGDLYETYLAYKAFMENYK</sequence>
<organism evidence="11 12">
    <name type="scientific">Oceanotoga teriensis</name>
    <dbReference type="NCBI Taxonomy" id="515440"/>
    <lineage>
        <taxon>Bacteria</taxon>
        <taxon>Thermotogati</taxon>
        <taxon>Thermotogota</taxon>
        <taxon>Thermotogae</taxon>
        <taxon>Petrotogales</taxon>
        <taxon>Petrotogaceae</taxon>
        <taxon>Oceanotoga</taxon>
    </lineage>
</organism>
<evidence type="ECO:0000256" key="7">
    <source>
        <dbReference type="ARBA" id="ARBA00022833"/>
    </source>
</evidence>
<accession>A0AA45HIR9</accession>
<evidence type="ECO:0000313" key="12">
    <source>
        <dbReference type="Proteomes" id="UP000245921"/>
    </source>
</evidence>
<dbReference type="EMBL" id="QGGI01000006">
    <property type="protein sequence ID" value="PWJ95225.1"/>
    <property type="molecule type" value="Genomic_DNA"/>
</dbReference>
<name>A0AA45HIR9_9BACT</name>
<evidence type="ECO:0000256" key="5">
    <source>
        <dbReference type="ARBA" id="ARBA00022723"/>
    </source>
</evidence>
<dbReference type="PANTHER" id="PTHR28570">
    <property type="entry name" value="ASPARTYL AMINOPEPTIDASE"/>
    <property type="match status" value="1"/>
</dbReference>
<dbReference type="Gene3D" id="2.30.250.10">
    <property type="entry name" value="Aminopeptidase i, Domain 2"/>
    <property type="match status" value="1"/>
</dbReference>
<dbReference type="InterPro" id="IPR001948">
    <property type="entry name" value="Peptidase_M18"/>
</dbReference>
<dbReference type="GO" id="GO:0005737">
    <property type="term" value="C:cytoplasm"/>
    <property type="evidence" value="ECO:0007669"/>
    <property type="project" value="UniProtKB-ARBA"/>
</dbReference>
<dbReference type="GO" id="GO:0006508">
    <property type="term" value="P:proteolysis"/>
    <property type="evidence" value="ECO:0007669"/>
    <property type="project" value="UniProtKB-KW"/>
</dbReference>
<dbReference type="NCBIfam" id="NF002600">
    <property type="entry name" value="PRK02256.1"/>
    <property type="match status" value="1"/>
</dbReference>
<keyword evidence="7 9" id="KW-0862">Zinc</keyword>
<protein>
    <recommendedName>
        <fullName evidence="10">M18 family aminopeptidase</fullName>
        <ecNumber evidence="10">3.4.11.-</ecNumber>
    </recommendedName>
</protein>
<keyword evidence="5 9" id="KW-0479">Metal-binding</keyword>
<comment type="cofactor">
    <cofactor evidence="1 10">
        <name>Zn(2+)</name>
        <dbReference type="ChEBI" id="CHEBI:29105"/>
    </cofactor>
</comment>
<dbReference type="SUPFAM" id="SSF101821">
    <property type="entry name" value="Aminopeptidase/glucanase lid domain"/>
    <property type="match status" value="1"/>
</dbReference>